<proteinExistence type="predicted"/>
<keyword evidence="1" id="KW-0233">DNA recombination</keyword>
<dbReference type="InterPro" id="IPR011010">
    <property type="entry name" value="DNA_brk_join_enz"/>
</dbReference>
<dbReference type="AlphaFoldDB" id="A0A8S8XGU1"/>
<dbReference type="EMBL" id="BOPV01000001">
    <property type="protein sequence ID" value="GIL40697.1"/>
    <property type="molecule type" value="Genomic_DNA"/>
</dbReference>
<protein>
    <submittedName>
        <fullName evidence="2">Uncharacterized protein</fullName>
    </submittedName>
</protein>
<accession>A0A8S8XGU1</accession>
<gene>
    <name evidence="2" type="ORF">TMPK1_29340</name>
</gene>
<evidence type="ECO:0000313" key="2">
    <source>
        <dbReference type="EMBL" id="GIL40697.1"/>
    </source>
</evidence>
<dbReference type="RefSeq" id="WP_420243870.1">
    <property type="nucleotide sequence ID" value="NZ_BOPV01000001.1"/>
</dbReference>
<dbReference type="Gene3D" id="1.10.443.10">
    <property type="entry name" value="Intergrase catalytic core"/>
    <property type="match status" value="1"/>
</dbReference>
<dbReference type="SUPFAM" id="SSF56349">
    <property type="entry name" value="DNA breaking-rejoining enzymes"/>
    <property type="match status" value="1"/>
</dbReference>
<dbReference type="GO" id="GO:0015074">
    <property type="term" value="P:DNA integration"/>
    <property type="evidence" value="ECO:0007669"/>
    <property type="project" value="InterPro"/>
</dbReference>
<name>A0A8S8XGU1_9PROT</name>
<dbReference type="GO" id="GO:0006310">
    <property type="term" value="P:DNA recombination"/>
    <property type="evidence" value="ECO:0007669"/>
    <property type="project" value="UniProtKB-KW"/>
</dbReference>
<sequence length="363" mass="39908">MTLPAVLLPPARGALRGVYVLKDPSLPVPVAFDGDDRPIQYMVEFARWLLGRLLAVGTISDRVGEVVRWLRWCGGQDLDPCAPDPQSYASYWTRRSKRADGSPRSRAGIGVSMRHLESFMEFCVASGRAPALPYELIAKKIRTPRGEIVAMVPTIRPARQVRDTIILPEPETFAAVVAALDGEMAIFLRLGLEAGVRTSEGPRVLQAWRCKRDLGGGDCVVTIRRKKRPDGAPVYVGADLARDIDAFLRHRRDRATYPSRFAIAHAIEEAARKVGARVTMTLARHAFASGLYQALLELEGPDRVGAPPLVVKEAMGHASLATSESYLDLFEHDVDVSLAIVPPDRARDLLRAIRCANYGGRAR</sequence>
<keyword evidence="3" id="KW-1185">Reference proteome</keyword>
<comment type="caution">
    <text evidence="2">The sequence shown here is derived from an EMBL/GenBank/DDBJ whole genome shotgun (WGS) entry which is preliminary data.</text>
</comment>
<evidence type="ECO:0000256" key="1">
    <source>
        <dbReference type="ARBA" id="ARBA00023172"/>
    </source>
</evidence>
<dbReference type="GO" id="GO:0003677">
    <property type="term" value="F:DNA binding"/>
    <property type="evidence" value="ECO:0007669"/>
    <property type="project" value="InterPro"/>
</dbReference>
<organism evidence="2 3">
    <name type="scientific">Roseiterribacter gracilis</name>
    <dbReference type="NCBI Taxonomy" id="2812848"/>
    <lineage>
        <taxon>Bacteria</taxon>
        <taxon>Pseudomonadati</taxon>
        <taxon>Pseudomonadota</taxon>
        <taxon>Alphaproteobacteria</taxon>
        <taxon>Rhodospirillales</taxon>
        <taxon>Roseiterribacteraceae</taxon>
        <taxon>Roseiterribacter</taxon>
    </lineage>
</organism>
<reference evidence="2" key="1">
    <citation type="submission" date="2021-02" db="EMBL/GenBank/DDBJ databases">
        <title>Genome sequence of Rhodospirillales sp. strain TMPK1 isolated from soil.</title>
        <authorList>
            <person name="Nakai R."/>
            <person name="Kusada H."/>
            <person name="Tamaki H."/>
        </authorList>
    </citation>
    <scope>NUCLEOTIDE SEQUENCE</scope>
    <source>
        <strain evidence="2">TMPK1</strain>
    </source>
</reference>
<evidence type="ECO:0000313" key="3">
    <source>
        <dbReference type="Proteomes" id="UP000681075"/>
    </source>
</evidence>
<dbReference type="Proteomes" id="UP000681075">
    <property type="component" value="Unassembled WGS sequence"/>
</dbReference>
<dbReference type="InterPro" id="IPR013762">
    <property type="entry name" value="Integrase-like_cat_sf"/>
</dbReference>